<dbReference type="GO" id="GO:0005615">
    <property type="term" value="C:extracellular space"/>
    <property type="evidence" value="ECO:0007669"/>
    <property type="project" value="TreeGrafter"/>
</dbReference>
<evidence type="ECO:0000313" key="14">
    <source>
        <dbReference type="Proteomes" id="UP000008672"/>
    </source>
</evidence>
<proteinExistence type="inferred from homology"/>
<dbReference type="CDD" id="cd00108">
    <property type="entry name" value="KR"/>
    <property type="match status" value="4"/>
</dbReference>
<feature type="disulfide bond" evidence="10">
    <location>
        <begin position="194"/>
        <end position="271"/>
    </location>
</feature>
<dbReference type="GO" id="GO:0004252">
    <property type="term" value="F:serine-type endopeptidase activity"/>
    <property type="evidence" value="ECO:0007669"/>
    <property type="project" value="InterPro"/>
</dbReference>
<evidence type="ECO:0000259" key="11">
    <source>
        <dbReference type="PROSITE" id="PS50070"/>
    </source>
</evidence>
<dbReference type="PRINTS" id="PR00722">
    <property type="entry name" value="CHYMOTRYPSIN"/>
</dbReference>
<dbReference type="SUPFAM" id="SSF57440">
    <property type="entry name" value="Kringle-like"/>
    <property type="match status" value="4"/>
</dbReference>
<keyword evidence="3" id="KW-0645">Protease</keyword>
<evidence type="ECO:0000256" key="3">
    <source>
        <dbReference type="ARBA" id="ARBA00022670"/>
    </source>
</evidence>
<dbReference type="EMBL" id="AFYH01085527">
    <property type="status" value="NOT_ANNOTATED_CDS"/>
    <property type="molecule type" value="Genomic_DNA"/>
</dbReference>
<dbReference type="Pfam" id="PF00089">
    <property type="entry name" value="Trypsin"/>
    <property type="match status" value="1"/>
</dbReference>
<feature type="disulfide bond" evidence="10">
    <location>
        <begin position="142"/>
        <end position="165"/>
    </location>
</feature>
<reference evidence="13" key="2">
    <citation type="submission" date="2025-08" db="UniProtKB">
        <authorList>
            <consortium name="Ensembl"/>
        </authorList>
    </citation>
    <scope>IDENTIFICATION</scope>
</reference>
<feature type="domain" description="Kringle" evidence="11">
    <location>
        <begin position="92"/>
        <end position="170"/>
    </location>
</feature>
<name>H2ZYX2_LATCH</name>
<dbReference type="InParanoid" id="H2ZYX2"/>
<dbReference type="Gene3D" id="2.40.20.10">
    <property type="entry name" value="Plasminogen Kringle 4"/>
    <property type="match status" value="4"/>
</dbReference>
<feature type="disulfide bond" evidence="10">
    <location>
        <begin position="52"/>
        <end position="75"/>
    </location>
</feature>
<evidence type="ECO:0000256" key="10">
    <source>
        <dbReference type="PROSITE-ProRule" id="PRU00121"/>
    </source>
</evidence>
<reference evidence="14" key="1">
    <citation type="submission" date="2011-08" db="EMBL/GenBank/DDBJ databases">
        <title>The draft genome of Latimeria chalumnae.</title>
        <authorList>
            <person name="Di Palma F."/>
            <person name="Alfoldi J."/>
            <person name="Johnson J."/>
            <person name="Berlin A."/>
            <person name="Gnerre S."/>
            <person name="Jaffe D."/>
            <person name="MacCallum I."/>
            <person name="Young S."/>
            <person name="Walker B.J."/>
            <person name="Lander E."/>
            <person name="Lindblad-Toh K."/>
        </authorList>
    </citation>
    <scope>NUCLEOTIDE SEQUENCE [LARGE SCALE GENOMIC DNA]</scope>
    <source>
        <strain evidence="14">Wild caught</strain>
    </source>
</reference>
<dbReference type="InterPro" id="IPR000001">
    <property type="entry name" value="Kringle"/>
</dbReference>
<dbReference type="InterPro" id="IPR038178">
    <property type="entry name" value="Kringle_sf"/>
</dbReference>
<dbReference type="InterPro" id="IPR050759">
    <property type="entry name" value="Serine_protease_kringle"/>
</dbReference>
<reference evidence="13" key="3">
    <citation type="submission" date="2025-09" db="UniProtKB">
        <authorList>
            <consortium name="Ensembl"/>
        </authorList>
    </citation>
    <scope>IDENTIFICATION</scope>
</reference>
<feature type="domain" description="Kringle" evidence="11">
    <location>
        <begin position="193"/>
        <end position="271"/>
    </location>
</feature>
<dbReference type="FunFam" id="2.40.20.10:FF:000004">
    <property type="entry name" value="Hepatocyte growth factor"/>
    <property type="match status" value="1"/>
</dbReference>
<dbReference type="InterPro" id="IPR009003">
    <property type="entry name" value="Peptidase_S1_PA"/>
</dbReference>
<dbReference type="PRINTS" id="PR00018">
    <property type="entry name" value="KRINGLE"/>
</dbReference>
<keyword evidence="4" id="KW-0732">Signal</keyword>
<dbReference type="SMART" id="SM00020">
    <property type="entry name" value="Tryp_SPc"/>
    <property type="match status" value="1"/>
</dbReference>
<feature type="domain" description="Kringle" evidence="11">
    <location>
        <begin position="299"/>
        <end position="379"/>
    </location>
</feature>
<dbReference type="STRING" id="7897.ENSLACP00000002593"/>
<keyword evidence="6" id="KW-0378">Hydrolase</keyword>
<dbReference type="GO" id="GO:0005102">
    <property type="term" value="F:signaling receptor binding"/>
    <property type="evidence" value="ECO:0007669"/>
    <property type="project" value="TreeGrafter"/>
</dbReference>
<keyword evidence="7" id="KW-0720">Serine protease</keyword>
<comment type="similarity">
    <text evidence="9">Belongs to the peptidase S1 family. Plasminogen subfamily.</text>
</comment>
<keyword evidence="8 10" id="KW-1015">Disulfide bond</keyword>
<dbReference type="SMART" id="SM00130">
    <property type="entry name" value="KR"/>
    <property type="match status" value="4"/>
</dbReference>
<dbReference type="FunFam" id="2.40.20.10:FF:000025">
    <property type="entry name" value="Plasminogen"/>
    <property type="match status" value="1"/>
</dbReference>
<evidence type="ECO:0000256" key="2">
    <source>
        <dbReference type="ARBA" id="ARBA00022572"/>
    </source>
</evidence>
<feature type="disulfide bond" evidence="10">
    <location>
        <begin position="93"/>
        <end position="170"/>
    </location>
</feature>
<dbReference type="GeneTree" id="ENSGT00940000155208"/>
<dbReference type="Gene3D" id="2.40.10.10">
    <property type="entry name" value="Trypsin-like serine proteases"/>
    <property type="match status" value="2"/>
</dbReference>
<dbReference type="EMBL" id="AFYH01085524">
    <property type="status" value="NOT_ANNOTATED_CDS"/>
    <property type="molecule type" value="Genomic_DNA"/>
</dbReference>
<evidence type="ECO:0000313" key="13">
    <source>
        <dbReference type="Ensembl" id="ENSLACP00000002593.1"/>
    </source>
</evidence>
<dbReference type="EMBL" id="AFYH01085523">
    <property type="status" value="NOT_ANNOTATED_CDS"/>
    <property type="molecule type" value="Genomic_DNA"/>
</dbReference>
<dbReference type="PROSITE" id="PS50070">
    <property type="entry name" value="KRINGLE_2"/>
    <property type="match status" value="4"/>
</dbReference>
<accession>H2ZYX2</accession>
<gene>
    <name evidence="13" type="primary">LOC102356587</name>
</gene>
<dbReference type="eggNOG" id="ENOG502QVNP">
    <property type="taxonomic scope" value="Eukaryota"/>
</dbReference>
<dbReference type="PANTHER" id="PTHR24261:SF13">
    <property type="entry name" value="PLASMINOGEN"/>
    <property type="match status" value="1"/>
</dbReference>
<dbReference type="PROSITE" id="PS00021">
    <property type="entry name" value="KRINGLE_1"/>
    <property type="match status" value="4"/>
</dbReference>
<sequence>EDCMHCNGDNYRGRISKTESGYKCQRWDSQEPHYHGFKPESFPEKHLEENYCRNPDGESRPWCFITERRKRWEFCSVPRCATQPPSLVPEKQCLAGNGDTYRGTVAVTVSGKECQRWDAQSPHRHNRKPENYFCKGLDNNFCRNPDGATGPWCYTTDPKTRWEYCKIPSCDSDLTRDIDPLSPPQFLFGTAKDCYENNGADYRGTASETISGTKCQAWSSMRPHMHEKTPQKFPDAGLTKNYCRNPDNDQKPWCYTMNPEMRWDYCNLRKCTRMLTSENSNQKPPPELPTIYEAPSISECINGRGEDYRGKMSKTLSGRTCQEWSSKTPHYQALSTLSLYTNAGLDENFCRNPDGDIKGPWCFTMDPDMQWEHCGVPKCGGNTSECGKPEVQAMNCFRRFSSCTSKPHSWPWQTSLQTSLNMHFCGGALIHPQWVLTAAQCYVRSLSSATYKVVLGIHKKDGNEPLKQEFEVVKTFKGPHTSDIALLKLNRPALITDQVLPACLPPLNYMLSSRAECYVTGWGKAQESFGKEYLKQQISPVVANQLCNGPEFFDGRVSDNQLCAGSIFSGTDNCKEDEGGPLVCQDGDTFVLQGIASQILGCSQAMKPAIYIRVSRFIPWIEDIMRSN</sequence>
<dbReference type="InterPro" id="IPR001254">
    <property type="entry name" value="Trypsin_dom"/>
</dbReference>
<evidence type="ECO:0000256" key="9">
    <source>
        <dbReference type="PIRNR" id="PIRNR001152"/>
    </source>
</evidence>
<feature type="disulfide bond" evidence="10">
    <location>
        <begin position="243"/>
        <end position="266"/>
    </location>
</feature>
<feature type="domain" description="Kringle" evidence="11">
    <location>
        <begin position="2"/>
        <end position="80"/>
    </location>
</feature>
<dbReference type="Proteomes" id="UP000008672">
    <property type="component" value="Unassembled WGS sequence"/>
</dbReference>
<evidence type="ECO:0000256" key="1">
    <source>
        <dbReference type="ARBA" id="ARBA00022542"/>
    </source>
</evidence>
<feature type="disulfide bond" evidence="10">
    <location>
        <begin position="24"/>
        <end position="63"/>
    </location>
</feature>
<dbReference type="Pfam" id="PF00051">
    <property type="entry name" value="Kringle"/>
    <property type="match status" value="4"/>
</dbReference>
<dbReference type="CDD" id="cd00190">
    <property type="entry name" value="Tryp_SPc"/>
    <property type="match status" value="1"/>
</dbReference>
<dbReference type="SUPFAM" id="SSF50494">
    <property type="entry name" value="Trypsin-like serine proteases"/>
    <property type="match status" value="1"/>
</dbReference>
<dbReference type="GO" id="GO:0006508">
    <property type="term" value="P:proteolysis"/>
    <property type="evidence" value="ECO:0007669"/>
    <property type="project" value="UniProtKB-KW"/>
</dbReference>
<dbReference type="FunFam" id="2.40.20.10:FF:000011">
    <property type="entry name" value="Plasminogen"/>
    <property type="match status" value="1"/>
</dbReference>
<keyword evidence="5" id="KW-0677">Repeat</keyword>
<feature type="disulfide bond" evidence="10">
    <location>
        <begin position="215"/>
        <end position="254"/>
    </location>
</feature>
<dbReference type="PIRSF" id="PIRSF001152">
    <property type="entry name" value="HGF_MST1"/>
    <property type="match status" value="1"/>
</dbReference>
<feature type="disulfide bond" evidence="10">
    <location>
        <begin position="114"/>
        <end position="153"/>
    </location>
</feature>
<protein>
    <submittedName>
        <fullName evidence="13">Plasminogen</fullName>
    </submittedName>
</protein>
<dbReference type="InterPro" id="IPR043504">
    <property type="entry name" value="Peptidase_S1_PA_chymotrypsin"/>
</dbReference>
<feature type="disulfide bond" evidence="10">
    <location>
        <begin position="3"/>
        <end position="80"/>
    </location>
</feature>
<organism evidence="13 14">
    <name type="scientific">Latimeria chalumnae</name>
    <name type="common">Coelacanth</name>
    <dbReference type="NCBI Taxonomy" id="7897"/>
    <lineage>
        <taxon>Eukaryota</taxon>
        <taxon>Metazoa</taxon>
        <taxon>Chordata</taxon>
        <taxon>Craniata</taxon>
        <taxon>Vertebrata</taxon>
        <taxon>Euteleostomi</taxon>
        <taxon>Coelacanthiformes</taxon>
        <taxon>Coelacanthidae</taxon>
        <taxon>Latimeria</taxon>
    </lineage>
</organism>
<dbReference type="EMBL" id="AFYH01085526">
    <property type="status" value="NOT_ANNOTATED_CDS"/>
    <property type="molecule type" value="Genomic_DNA"/>
</dbReference>
<dbReference type="PROSITE" id="PS50240">
    <property type="entry name" value="TRYPSIN_DOM"/>
    <property type="match status" value="1"/>
</dbReference>
<dbReference type="PANTHER" id="PTHR24261">
    <property type="entry name" value="PLASMINOGEN-RELATED"/>
    <property type="match status" value="1"/>
</dbReference>
<dbReference type="InterPro" id="IPR024174">
    <property type="entry name" value="HGF/MST1"/>
</dbReference>
<evidence type="ECO:0000256" key="6">
    <source>
        <dbReference type="ARBA" id="ARBA00022801"/>
    </source>
</evidence>
<dbReference type="EMBL" id="AFYH01085525">
    <property type="status" value="NOT_ANNOTATED_CDS"/>
    <property type="molecule type" value="Genomic_DNA"/>
</dbReference>
<dbReference type="HOGENOM" id="CLU_017565_0_0_1"/>
<feature type="domain" description="Peptidase S1" evidence="12">
    <location>
        <begin position="378"/>
        <end position="626"/>
    </location>
</feature>
<keyword evidence="1 9" id="KW-0721">Serine protease homolog</keyword>
<dbReference type="InterPro" id="IPR013806">
    <property type="entry name" value="Kringle-like"/>
</dbReference>
<dbReference type="Ensembl" id="ENSLACT00000002613.1">
    <property type="protein sequence ID" value="ENSLACP00000002593.1"/>
    <property type="gene ID" value="ENSLACG00000002318.1"/>
</dbReference>
<comment type="caution">
    <text evidence="10">Lacks conserved residue(s) required for the propagation of feature annotation.</text>
</comment>
<keyword evidence="2 10" id="KW-0420">Kringle</keyword>
<keyword evidence="14" id="KW-1185">Reference proteome</keyword>
<evidence type="ECO:0000256" key="5">
    <source>
        <dbReference type="ARBA" id="ARBA00022737"/>
    </source>
</evidence>
<evidence type="ECO:0000256" key="8">
    <source>
        <dbReference type="ARBA" id="ARBA00023157"/>
    </source>
</evidence>
<evidence type="ECO:0000256" key="4">
    <source>
        <dbReference type="ARBA" id="ARBA00022729"/>
    </source>
</evidence>
<dbReference type="InterPro" id="IPR001314">
    <property type="entry name" value="Peptidase_S1A"/>
</dbReference>
<evidence type="ECO:0000259" key="12">
    <source>
        <dbReference type="PROSITE" id="PS50240"/>
    </source>
</evidence>
<dbReference type="OMA" id="INSSVRW"/>
<dbReference type="FunFam" id="2.40.10.10:FF:000003">
    <property type="entry name" value="Transmembrane serine protease 3"/>
    <property type="match status" value="1"/>
</dbReference>
<dbReference type="InterPro" id="IPR018056">
    <property type="entry name" value="Kringle_CS"/>
</dbReference>
<dbReference type="AlphaFoldDB" id="H2ZYX2"/>
<evidence type="ECO:0000256" key="7">
    <source>
        <dbReference type="ARBA" id="ARBA00022825"/>
    </source>
</evidence>